<gene>
    <name evidence="1" type="ORF">FA95DRAFT_917046</name>
</gene>
<comment type="caution">
    <text evidence="1">The sequence shown here is derived from an EMBL/GenBank/DDBJ whole genome shotgun (WGS) entry which is preliminary data.</text>
</comment>
<name>A0ACB8R8A6_9AGAM</name>
<protein>
    <submittedName>
        <fullName evidence="1">Uncharacterized protein</fullName>
    </submittedName>
</protein>
<reference evidence="1" key="1">
    <citation type="submission" date="2021-02" db="EMBL/GenBank/DDBJ databases">
        <authorList>
            <consortium name="DOE Joint Genome Institute"/>
            <person name="Ahrendt S."/>
            <person name="Looney B.P."/>
            <person name="Miyauchi S."/>
            <person name="Morin E."/>
            <person name="Drula E."/>
            <person name="Courty P.E."/>
            <person name="Chicoki N."/>
            <person name="Fauchery L."/>
            <person name="Kohler A."/>
            <person name="Kuo A."/>
            <person name="Labutti K."/>
            <person name="Pangilinan J."/>
            <person name="Lipzen A."/>
            <person name="Riley R."/>
            <person name="Andreopoulos W."/>
            <person name="He G."/>
            <person name="Johnson J."/>
            <person name="Barry K.W."/>
            <person name="Grigoriev I.V."/>
            <person name="Nagy L."/>
            <person name="Hibbett D."/>
            <person name="Henrissat B."/>
            <person name="Matheny P.B."/>
            <person name="Labbe J."/>
            <person name="Martin F."/>
        </authorList>
    </citation>
    <scope>NUCLEOTIDE SEQUENCE</scope>
    <source>
        <strain evidence="1">FP105234-sp</strain>
    </source>
</reference>
<accession>A0ACB8R8A6</accession>
<dbReference type="EMBL" id="MU276226">
    <property type="protein sequence ID" value="KAI0040122.1"/>
    <property type="molecule type" value="Genomic_DNA"/>
</dbReference>
<evidence type="ECO:0000313" key="2">
    <source>
        <dbReference type="Proteomes" id="UP000814033"/>
    </source>
</evidence>
<reference evidence="1" key="2">
    <citation type="journal article" date="2022" name="New Phytol.">
        <title>Evolutionary transition to the ectomycorrhizal habit in the genomes of a hyperdiverse lineage of mushroom-forming fungi.</title>
        <authorList>
            <person name="Looney B."/>
            <person name="Miyauchi S."/>
            <person name="Morin E."/>
            <person name="Drula E."/>
            <person name="Courty P.E."/>
            <person name="Kohler A."/>
            <person name="Kuo A."/>
            <person name="LaButti K."/>
            <person name="Pangilinan J."/>
            <person name="Lipzen A."/>
            <person name="Riley R."/>
            <person name="Andreopoulos W."/>
            <person name="He G."/>
            <person name="Johnson J."/>
            <person name="Nolan M."/>
            <person name="Tritt A."/>
            <person name="Barry K.W."/>
            <person name="Grigoriev I.V."/>
            <person name="Nagy L.G."/>
            <person name="Hibbett D."/>
            <person name="Henrissat B."/>
            <person name="Matheny P.B."/>
            <person name="Labbe J."/>
            <person name="Martin F.M."/>
        </authorList>
    </citation>
    <scope>NUCLEOTIDE SEQUENCE</scope>
    <source>
        <strain evidence="1">FP105234-sp</strain>
    </source>
</reference>
<evidence type="ECO:0000313" key="1">
    <source>
        <dbReference type="EMBL" id="KAI0040122.1"/>
    </source>
</evidence>
<keyword evidence="2" id="KW-1185">Reference proteome</keyword>
<sequence length="166" mass="19249">MIYHTCTALRLYQRRAHKRKRLIEQLPEPVLLLAWYDAQPHVHARMLQQRMQHARVLRTRRRVLRAVHQHRARRPALASKQLRKQPHGVLRQRGARLRVLARPRRHLDLDLALASASSSAHRRSESDARARQCSSQETRPAGGHYTRGRGMRGFDGRPGVVEPGAR</sequence>
<organism evidence="1 2">
    <name type="scientific">Auriscalpium vulgare</name>
    <dbReference type="NCBI Taxonomy" id="40419"/>
    <lineage>
        <taxon>Eukaryota</taxon>
        <taxon>Fungi</taxon>
        <taxon>Dikarya</taxon>
        <taxon>Basidiomycota</taxon>
        <taxon>Agaricomycotina</taxon>
        <taxon>Agaricomycetes</taxon>
        <taxon>Russulales</taxon>
        <taxon>Auriscalpiaceae</taxon>
        <taxon>Auriscalpium</taxon>
    </lineage>
</organism>
<proteinExistence type="predicted"/>
<dbReference type="Proteomes" id="UP000814033">
    <property type="component" value="Unassembled WGS sequence"/>
</dbReference>